<dbReference type="EMBL" id="JAGGLI010000004">
    <property type="protein sequence ID" value="MBP2026746.1"/>
    <property type="molecule type" value="Genomic_DNA"/>
</dbReference>
<organism evidence="1 2">
    <name type="scientific">Acetoanaerobium pronyense</name>
    <dbReference type="NCBI Taxonomy" id="1482736"/>
    <lineage>
        <taxon>Bacteria</taxon>
        <taxon>Bacillati</taxon>
        <taxon>Bacillota</taxon>
        <taxon>Clostridia</taxon>
        <taxon>Peptostreptococcales</taxon>
        <taxon>Filifactoraceae</taxon>
        <taxon>Acetoanaerobium</taxon>
    </lineage>
</organism>
<evidence type="ECO:0008006" key="3">
    <source>
        <dbReference type="Google" id="ProtNLM"/>
    </source>
</evidence>
<protein>
    <recommendedName>
        <fullName evidence="3">DUF2877 domain-containing protein</fullName>
    </recommendedName>
</protein>
<evidence type="ECO:0000313" key="2">
    <source>
        <dbReference type="Proteomes" id="UP001314903"/>
    </source>
</evidence>
<name>A0ABS4KHY7_9FIRM</name>
<accession>A0ABS4KHY7</accession>
<gene>
    <name evidence="1" type="ORF">J2Z35_000537</name>
</gene>
<dbReference type="Pfam" id="PF11392">
    <property type="entry name" value="AllH"/>
    <property type="match status" value="1"/>
</dbReference>
<keyword evidence="2" id="KW-1185">Reference proteome</keyword>
<comment type="caution">
    <text evidence="1">The sequence shown here is derived from an EMBL/GenBank/DDBJ whole genome shotgun (WGS) entry which is preliminary data.</text>
</comment>
<dbReference type="RefSeq" id="WP_209659085.1">
    <property type="nucleotide sequence ID" value="NZ_JAGGLI010000004.1"/>
</dbReference>
<sequence length="287" mass="32951">MKLNPIYISFNILKEINDDSKISIHSRFETSINLKINTKIVNLSYNENILPPYGIVLRQMDFHKILDKVGAGIVPCIHEDNICFEDLKIALKNTKEIYYSSLDKHENNLNQSGEIWRYLLDILIDSKKQNGFDLSNDFLINPTDDSLEIEKKIEELVSFFKKNSDESIIKYFLGRGRGLTPSGDDFIVGIMSVFSCYKVFMEPMEKLSNFINKFGNEYTNDISLSFLESASQGLFSRNILNILSNIENEKEVKIDIDNLLYYGETSGVDLLLGIIFAYKIMDRSVSI</sequence>
<evidence type="ECO:0000313" key="1">
    <source>
        <dbReference type="EMBL" id="MBP2026746.1"/>
    </source>
</evidence>
<proteinExistence type="predicted"/>
<reference evidence="1 2" key="1">
    <citation type="submission" date="2021-03" db="EMBL/GenBank/DDBJ databases">
        <title>Genomic Encyclopedia of Type Strains, Phase IV (KMG-IV): sequencing the most valuable type-strain genomes for metagenomic binning, comparative biology and taxonomic classification.</title>
        <authorList>
            <person name="Goeker M."/>
        </authorList>
    </citation>
    <scope>NUCLEOTIDE SEQUENCE [LARGE SCALE GENOMIC DNA]</scope>
    <source>
        <strain evidence="1 2">DSM 27512</strain>
    </source>
</reference>
<dbReference type="InterPro" id="IPR021530">
    <property type="entry name" value="AllH-like"/>
</dbReference>
<dbReference type="Proteomes" id="UP001314903">
    <property type="component" value="Unassembled WGS sequence"/>
</dbReference>